<feature type="coiled-coil region" evidence="1">
    <location>
        <begin position="97"/>
        <end position="124"/>
    </location>
</feature>
<evidence type="ECO:0000259" key="2">
    <source>
        <dbReference type="Pfam" id="PF14643"/>
    </source>
</evidence>
<feature type="coiled-coil region" evidence="1">
    <location>
        <begin position="202"/>
        <end position="236"/>
    </location>
</feature>
<comment type="caution">
    <text evidence="3">The sequence shown here is derived from an EMBL/GenBank/DDBJ whole genome shotgun (WGS) entry which is preliminary data.</text>
</comment>
<keyword evidence="1" id="KW-0175">Coiled coil</keyword>
<reference evidence="3" key="1">
    <citation type="submission" date="2021-02" db="EMBL/GenBank/DDBJ databases">
        <authorList>
            <person name="Nowell W R."/>
        </authorList>
    </citation>
    <scope>NUCLEOTIDE SEQUENCE</scope>
</reference>
<evidence type="ECO:0000313" key="4">
    <source>
        <dbReference type="Proteomes" id="UP000681720"/>
    </source>
</evidence>
<dbReference type="Pfam" id="PF14643">
    <property type="entry name" value="DUF4455"/>
    <property type="match status" value="1"/>
</dbReference>
<evidence type="ECO:0000313" key="3">
    <source>
        <dbReference type="EMBL" id="CAF3969189.1"/>
    </source>
</evidence>
<dbReference type="AlphaFoldDB" id="A0A8S2MWN2"/>
<dbReference type="EMBL" id="CAJOBJ010003540">
    <property type="protein sequence ID" value="CAF3969189.1"/>
    <property type="molecule type" value="Genomic_DNA"/>
</dbReference>
<dbReference type="Proteomes" id="UP000681720">
    <property type="component" value="Unassembled WGS sequence"/>
</dbReference>
<feature type="domain" description="DUF4455" evidence="2">
    <location>
        <begin position="84"/>
        <end position="249"/>
    </location>
</feature>
<name>A0A8S2MWN2_9BILA</name>
<accession>A0A8S2MWN2</accession>
<proteinExistence type="predicted"/>
<feature type="non-terminal residue" evidence="3">
    <location>
        <position position="1"/>
    </location>
</feature>
<protein>
    <recommendedName>
        <fullName evidence="2">DUF4455 domain-containing protein</fullName>
    </recommendedName>
</protein>
<evidence type="ECO:0000256" key="1">
    <source>
        <dbReference type="SAM" id="Coils"/>
    </source>
</evidence>
<organism evidence="3 4">
    <name type="scientific">Rotaria magnacalcarata</name>
    <dbReference type="NCBI Taxonomy" id="392030"/>
    <lineage>
        <taxon>Eukaryota</taxon>
        <taxon>Metazoa</taxon>
        <taxon>Spiralia</taxon>
        <taxon>Gnathifera</taxon>
        <taxon>Rotifera</taxon>
        <taxon>Eurotatoria</taxon>
        <taxon>Bdelloidea</taxon>
        <taxon>Philodinida</taxon>
        <taxon>Philodinidae</taxon>
        <taxon>Rotaria</taxon>
    </lineage>
</organism>
<gene>
    <name evidence="3" type="ORF">GIL414_LOCUS10057</name>
</gene>
<dbReference type="InterPro" id="IPR028089">
    <property type="entry name" value="DUF4455"/>
</dbReference>
<sequence length="256" mass="30039">MATSSATATVRILPNNKVYRQLFDAQVQLSDTYNQVRDNQLSTPVNIIAHPDATPLIRNIRPHEKLENDESNPSKNVTERLAASRQIKFSQLWDELLGKISEENQNLLNDLEEITRECNVYFEDGDIGINNRLQTIIYHNEITNLTIESFENAYEYLDNILPPRLSKIQDYCQTIEGLEQERIRKIRDLFKFYSERLYRTHHLSDEETAVQLEKQVNELNSQILDNRRVYAELEARLLTAETDRVHHYRGELVDHQ</sequence>